<keyword evidence="3" id="KW-0285">Flavoprotein</keyword>
<dbReference type="InterPro" id="IPR012132">
    <property type="entry name" value="GMC_OxRdtase"/>
</dbReference>
<keyword evidence="8" id="KW-0002">3D-structure</keyword>
<dbReference type="EC" id="1.1.3.7" evidence="8"/>
<feature type="binding site" evidence="6">
    <location>
        <position position="96"/>
    </location>
    <ligand>
        <name>FAD</name>
        <dbReference type="ChEBI" id="CHEBI:57692"/>
    </ligand>
</feature>
<feature type="domain" description="Glucose-methanol-choline oxidoreductase N-terminal" evidence="7">
    <location>
        <begin position="285"/>
        <end position="299"/>
    </location>
</feature>
<dbReference type="PANTHER" id="PTHR11552">
    <property type="entry name" value="GLUCOSE-METHANOL-CHOLINE GMC OXIDOREDUCTASE"/>
    <property type="match status" value="1"/>
</dbReference>
<dbReference type="PIRSF" id="PIRSF000137">
    <property type="entry name" value="Alcohol_oxidase"/>
    <property type="match status" value="1"/>
</dbReference>
<evidence type="ECO:0000256" key="4">
    <source>
        <dbReference type="ARBA" id="ARBA00022827"/>
    </source>
</evidence>
<feature type="binding site" evidence="6">
    <location>
        <position position="243"/>
    </location>
    <ligand>
        <name>FAD</name>
        <dbReference type="ChEBI" id="CHEBI:57692"/>
    </ligand>
</feature>
<protein>
    <submittedName>
        <fullName evidence="8">Aryl Alcohol Oxidase</fullName>
        <ecNumber evidence="8">1.1.3.7</ecNumber>
    </submittedName>
</protein>
<sequence>MVTFFTDASQLPATVYDFIVVGAGNAGNVVAARLTEDWKTTVLLIEAGISHEGIDSVAVPGLVLDNLPFSPVMWNYTTVPQAALDNRPIPYAKGRVVGGSSSVNFMEYTRSSNTEYDRWANLTGDAGWSWKNMEQYYLKNSRLVPPQDGHNTTGDVDPSVHGYGPVPLSLVGTPNPLDARMRAATQAPGAEFPFQLDMNGGDMIGFGIVQSTILNGERMHSGKAFLEPAMSRPNLHVLIENTVTRLIQTKTTNGLPSFMKVEFARDALSARSVVTATKEVVLSAGSIGTPQILMLSGIGDREELTAIGVNVTVDNPAVGKHLKDHPIMANYFQVNSNETYDDIFRDRDVSNTFLAQWKQNRTGPMVASPSTGLGFFRLPDNDTIFERFADPSPGEGAGHIELILSNQWTPEVQIPPATGSFLTVHAVVVSPASEGTVRLNSTNPFEFPLLDPQLLSSEFDQHTIIHAARLARQFVSSSPWADFVESRTGIIGDTDDDEADLLAAARQATVTIWHPMCTARMAPKGSTDGAIDPDLLVKGVSGLRVIDGAALPAIPATHPMAAIYLLAERGSDLIKQKWKL</sequence>
<comment type="cofactor">
    <cofactor evidence="1 6">
        <name>FAD</name>
        <dbReference type="ChEBI" id="CHEBI:57692"/>
    </cofactor>
</comment>
<evidence type="ECO:0000259" key="7">
    <source>
        <dbReference type="PROSITE" id="PS00624"/>
    </source>
</evidence>
<feature type="binding site" evidence="6">
    <location>
        <position position="548"/>
    </location>
    <ligand>
        <name>FAD</name>
        <dbReference type="ChEBI" id="CHEBI:57692"/>
    </ligand>
</feature>
<evidence type="ECO:0000256" key="6">
    <source>
        <dbReference type="PIRSR" id="PIRSR000137-2"/>
    </source>
</evidence>
<dbReference type="Pfam" id="PF00732">
    <property type="entry name" value="GMC_oxred_N"/>
    <property type="match status" value="1"/>
</dbReference>
<reference evidence="8" key="1">
    <citation type="journal article" date="2024" name="Biotechnology">
        <title>Unveiling the kinetic versatility of aryl-alcohol oxidases with different electron acceptors.</title>
        <authorList>
            <person name="Serrano A."/>
            <person name="Cinca-Fernando P."/>
            <person name="Carro J."/>
            <person name="Velazquez-Campoy A."/>
            <person name="Martinez-Julvez M."/>
            <person name="Martinez A.T."/>
            <person name="Ferreira P."/>
        </authorList>
    </citation>
    <scope>X-RAY CRYSTALLOGRAPHY (1.80 ANGSTROMS)</scope>
</reference>
<dbReference type="PANTHER" id="PTHR11552:SF147">
    <property type="entry name" value="CHOLINE DEHYDROGENASE, MITOCHONDRIAL"/>
    <property type="match status" value="1"/>
</dbReference>
<proteinExistence type="evidence at protein level"/>
<dbReference type="AlphaFoldDB" id="A0ABF7PQ87"/>
<dbReference type="Gene3D" id="3.50.50.60">
    <property type="entry name" value="FAD/NAD(P)-binding domain"/>
    <property type="match status" value="1"/>
</dbReference>
<dbReference type="InterPro" id="IPR000172">
    <property type="entry name" value="GMC_OxRdtase_N"/>
</dbReference>
<evidence type="ECO:0000313" key="8">
    <source>
        <dbReference type="PDB" id="9AVH"/>
    </source>
</evidence>
<feature type="active site" description="Proton acceptor" evidence="5">
    <location>
        <position position="558"/>
    </location>
</feature>
<dbReference type="InterPro" id="IPR007867">
    <property type="entry name" value="GMC_OxRtase_C"/>
</dbReference>
<dbReference type="PROSITE" id="PS00624">
    <property type="entry name" value="GMC_OXRED_2"/>
    <property type="match status" value="1"/>
</dbReference>
<evidence type="ECO:0000256" key="1">
    <source>
        <dbReference type="ARBA" id="ARBA00001974"/>
    </source>
</evidence>
<dbReference type="PDB" id="9AVH">
    <property type="method" value="X-ray"/>
    <property type="resolution" value="1.80 A"/>
    <property type="chains" value="A=1-580"/>
</dbReference>
<evidence type="ECO:0000256" key="5">
    <source>
        <dbReference type="PIRSR" id="PIRSR000137-1"/>
    </source>
</evidence>
<dbReference type="InterPro" id="IPR036188">
    <property type="entry name" value="FAD/NAD-bd_sf"/>
</dbReference>
<dbReference type="Pfam" id="PF05199">
    <property type="entry name" value="GMC_oxred_C"/>
    <property type="match status" value="1"/>
</dbReference>
<keyword evidence="4 6" id="KW-0274">FAD</keyword>
<evidence type="ECO:0000256" key="2">
    <source>
        <dbReference type="ARBA" id="ARBA00010790"/>
    </source>
</evidence>
<organism evidence="8">
    <name type="scientific">Bjerkandera adusta</name>
    <dbReference type="NCBI Taxonomy" id="5331"/>
    <lineage>
        <taxon>Eukaryota</taxon>
        <taxon>Fungi</taxon>
        <taxon>Dikarya</taxon>
        <taxon>Basidiomycota</taxon>
        <taxon>Agaricomycotina</taxon>
        <taxon>Agaricomycetes</taxon>
        <taxon>Polyporales</taxon>
        <taxon>Phanerochaetaceae</taxon>
        <taxon>Bjerkandera</taxon>
    </lineage>
</organism>
<comment type="similarity">
    <text evidence="2">Belongs to the GMC oxidoreductase family.</text>
</comment>
<dbReference type="GO" id="GO:0047682">
    <property type="term" value="F:aryl-alcohol oxidase activity"/>
    <property type="evidence" value="ECO:0007669"/>
    <property type="project" value="UniProtKB-EC"/>
</dbReference>
<name>A0ABF7PQ87_9APHY</name>
<dbReference type="SUPFAM" id="SSF51905">
    <property type="entry name" value="FAD/NAD(P)-binding domain"/>
    <property type="match status" value="1"/>
</dbReference>
<feature type="binding site" evidence="6">
    <location>
        <begin position="513"/>
        <end position="514"/>
    </location>
    <ligand>
        <name>FAD</name>
        <dbReference type="ChEBI" id="CHEBI:57692"/>
    </ligand>
</feature>
<feature type="active site" description="Proton donor" evidence="5">
    <location>
        <position position="514"/>
    </location>
</feature>
<accession>A0ABF7PQ87</accession>
<dbReference type="SUPFAM" id="SSF54373">
    <property type="entry name" value="FAD-linked reductases, C-terminal domain"/>
    <property type="match status" value="1"/>
</dbReference>
<evidence type="ECO:0000256" key="3">
    <source>
        <dbReference type="ARBA" id="ARBA00022630"/>
    </source>
</evidence>
<dbReference type="Gene3D" id="3.30.560.10">
    <property type="entry name" value="Glucose Oxidase, domain 3"/>
    <property type="match status" value="1"/>
</dbReference>